<accession>A0ABC8SYU2</accession>
<sequence>MPNNEPFLEIFSSIFAPTVVPHSGLVVQLGLKFGLKWHNQVCIFMFLVHGAKMVIRCLVQSGGGGQWSSELVEVHSSVEEVVASE</sequence>
<keyword evidence="2" id="KW-1185">Reference proteome</keyword>
<gene>
    <name evidence="1" type="ORF">ILEXP_LOCUS31137</name>
</gene>
<dbReference type="EMBL" id="CAUOFW020003835">
    <property type="protein sequence ID" value="CAK9162274.1"/>
    <property type="molecule type" value="Genomic_DNA"/>
</dbReference>
<organism evidence="1 2">
    <name type="scientific">Ilex paraguariensis</name>
    <name type="common">yerba mate</name>
    <dbReference type="NCBI Taxonomy" id="185542"/>
    <lineage>
        <taxon>Eukaryota</taxon>
        <taxon>Viridiplantae</taxon>
        <taxon>Streptophyta</taxon>
        <taxon>Embryophyta</taxon>
        <taxon>Tracheophyta</taxon>
        <taxon>Spermatophyta</taxon>
        <taxon>Magnoliopsida</taxon>
        <taxon>eudicotyledons</taxon>
        <taxon>Gunneridae</taxon>
        <taxon>Pentapetalae</taxon>
        <taxon>asterids</taxon>
        <taxon>campanulids</taxon>
        <taxon>Aquifoliales</taxon>
        <taxon>Aquifoliaceae</taxon>
        <taxon>Ilex</taxon>
    </lineage>
</organism>
<evidence type="ECO:0000313" key="2">
    <source>
        <dbReference type="Proteomes" id="UP001642360"/>
    </source>
</evidence>
<dbReference type="AlphaFoldDB" id="A0ABC8SYU2"/>
<protein>
    <submittedName>
        <fullName evidence="1">Uncharacterized protein</fullName>
    </submittedName>
</protein>
<dbReference type="Proteomes" id="UP001642360">
    <property type="component" value="Unassembled WGS sequence"/>
</dbReference>
<evidence type="ECO:0000313" key="1">
    <source>
        <dbReference type="EMBL" id="CAK9162274.1"/>
    </source>
</evidence>
<name>A0ABC8SYU2_9AQUA</name>
<proteinExistence type="predicted"/>
<comment type="caution">
    <text evidence="1">The sequence shown here is derived from an EMBL/GenBank/DDBJ whole genome shotgun (WGS) entry which is preliminary data.</text>
</comment>
<reference evidence="1 2" key="1">
    <citation type="submission" date="2024-02" db="EMBL/GenBank/DDBJ databases">
        <authorList>
            <person name="Vignale AGUSTIN F."/>
            <person name="Sosa J E."/>
            <person name="Modenutti C."/>
        </authorList>
    </citation>
    <scope>NUCLEOTIDE SEQUENCE [LARGE SCALE GENOMIC DNA]</scope>
</reference>